<reference evidence="4" key="1">
    <citation type="journal article" date="2019" name="Int. J. Syst. Evol. Microbiol.">
        <title>The Global Catalogue of Microorganisms (GCM) 10K type strain sequencing project: providing services to taxonomists for standard genome sequencing and annotation.</title>
        <authorList>
            <consortium name="The Broad Institute Genomics Platform"/>
            <consortium name="The Broad Institute Genome Sequencing Center for Infectious Disease"/>
            <person name="Wu L."/>
            <person name="Ma J."/>
        </authorList>
    </citation>
    <scope>NUCLEOTIDE SEQUENCE [LARGE SCALE GENOMIC DNA]</scope>
    <source>
        <strain evidence="4">CCM 8903</strain>
    </source>
</reference>
<comment type="similarity">
    <text evidence="1">Belongs to the free Met sulfoxide reductase family.</text>
</comment>
<dbReference type="RefSeq" id="WP_125747791.1">
    <property type="nucleotide sequence ID" value="NZ_JBHTON010000005.1"/>
</dbReference>
<evidence type="ECO:0000313" key="4">
    <source>
        <dbReference type="Proteomes" id="UP001597252"/>
    </source>
</evidence>
<evidence type="ECO:0000313" key="3">
    <source>
        <dbReference type="EMBL" id="MFD1484065.1"/>
    </source>
</evidence>
<dbReference type="PANTHER" id="PTHR21021">
    <property type="entry name" value="GAF/PUTATIVE CYTOSKELETAL PROTEIN"/>
    <property type="match status" value="1"/>
</dbReference>
<dbReference type="EMBL" id="JBHTON010000005">
    <property type="protein sequence ID" value="MFD1484065.1"/>
    <property type="molecule type" value="Genomic_DNA"/>
</dbReference>
<organism evidence="3 4">
    <name type="scientific">Lacticaseibacillus baoqingensis</name>
    <dbReference type="NCBI Taxonomy" id="2486013"/>
    <lineage>
        <taxon>Bacteria</taxon>
        <taxon>Bacillati</taxon>
        <taxon>Bacillota</taxon>
        <taxon>Bacilli</taxon>
        <taxon>Lactobacillales</taxon>
        <taxon>Lactobacillaceae</taxon>
        <taxon>Lacticaseibacillus</taxon>
    </lineage>
</organism>
<dbReference type="SUPFAM" id="SSF55781">
    <property type="entry name" value="GAF domain-like"/>
    <property type="match status" value="1"/>
</dbReference>
<keyword evidence="4" id="KW-1185">Reference proteome</keyword>
<feature type="domain" description="GAF" evidence="2">
    <location>
        <begin position="31"/>
        <end position="151"/>
    </location>
</feature>
<dbReference type="InterPro" id="IPR003018">
    <property type="entry name" value="GAF"/>
</dbReference>
<comment type="caution">
    <text evidence="3">The sequence shown here is derived from an EMBL/GenBank/DDBJ whole genome shotgun (WGS) entry which is preliminary data.</text>
</comment>
<sequence length="160" mass="16877">MSKLDPLIVAQLDALLTDEHNPVTIMSNASAALNAAMSDLNWCGFYLYSDATKTLDLGPFQGQIACTHIQPGSGVVGTSYAQNRSLIVPNVHEFAGHIACDAASNSEVVVPLQVADQVVGVLDIDSPSLDRFSEADQAILIEAAAVIAKHLDVQALATVY</sequence>
<accession>A0ABW4E6J0</accession>
<evidence type="ECO:0000256" key="1">
    <source>
        <dbReference type="ARBA" id="ARBA00038454"/>
    </source>
</evidence>
<protein>
    <submittedName>
        <fullName evidence="3">GAF domain-containing protein</fullName>
    </submittedName>
</protein>
<name>A0ABW4E6J0_9LACO</name>
<gene>
    <name evidence="3" type="ORF">ACFQ5J_02340</name>
</gene>
<dbReference type="InterPro" id="IPR029016">
    <property type="entry name" value="GAF-like_dom_sf"/>
</dbReference>
<dbReference type="Gene3D" id="3.30.450.40">
    <property type="match status" value="1"/>
</dbReference>
<proteinExistence type="inferred from homology"/>
<evidence type="ECO:0000259" key="2">
    <source>
        <dbReference type="Pfam" id="PF13185"/>
    </source>
</evidence>
<dbReference type="Proteomes" id="UP001597252">
    <property type="component" value="Unassembled WGS sequence"/>
</dbReference>
<dbReference type="InterPro" id="IPR051330">
    <property type="entry name" value="Phosphatase_reg/MetRdx"/>
</dbReference>
<dbReference type="Pfam" id="PF13185">
    <property type="entry name" value="GAF_2"/>
    <property type="match status" value="1"/>
</dbReference>
<dbReference type="PANTHER" id="PTHR21021:SF15">
    <property type="entry name" value="FREE METHIONINE-R-SULFOXIDE REDUCTASE"/>
    <property type="match status" value="1"/>
</dbReference>